<comment type="similarity">
    <text evidence="1 7">Belongs to the cytochrome P450 family.</text>
</comment>
<dbReference type="Pfam" id="PF00067">
    <property type="entry name" value="p450"/>
    <property type="match status" value="1"/>
</dbReference>
<protein>
    <submittedName>
        <fullName evidence="8">Cytochrome P450</fullName>
    </submittedName>
</protein>
<dbReference type="CDD" id="cd11029">
    <property type="entry name" value="CYP107-like"/>
    <property type="match status" value="1"/>
</dbReference>
<dbReference type="InterPro" id="IPR017972">
    <property type="entry name" value="Cyt_P450_CS"/>
</dbReference>
<evidence type="ECO:0000256" key="3">
    <source>
        <dbReference type="ARBA" id="ARBA00022723"/>
    </source>
</evidence>
<dbReference type="GO" id="GO:0004497">
    <property type="term" value="F:monooxygenase activity"/>
    <property type="evidence" value="ECO:0007669"/>
    <property type="project" value="UniProtKB-KW"/>
</dbReference>
<dbReference type="InterPro" id="IPR002397">
    <property type="entry name" value="Cyt_P450_B"/>
</dbReference>
<evidence type="ECO:0000256" key="6">
    <source>
        <dbReference type="ARBA" id="ARBA00023033"/>
    </source>
</evidence>
<dbReference type="RefSeq" id="WP_184547661.1">
    <property type="nucleotide sequence ID" value="NZ_JACHMP010000001.1"/>
</dbReference>
<dbReference type="InterPro" id="IPR029058">
    <property type="entry name" value="AB_hydrolase_fold"/>
</dbReference>
<dbReference type="PANTHER" id="PTHR46696">
    <property type="entry name" value="P450, PUTATIVE (EUROFUNG)-RELATED"/>
    <property type="match status" value="1"/>
</dbReference>
<keyword evidence="2 7" id="KW-0349">Heme</keyword>
<evidence type="ECO:0000256" key="1">
    <source>
        <dbReference type="ARBA" id="ARBA00010617"/>
    </source>
</evidence>
<dbReference type="PROSITE" id="PS00086">
    <property type="entry name" value="CYTOCHROME_P450"/>
    <property type="match status" value="1"/>
</dbReference>
<evidence type="ECO:0000256" key="4">
    <source>
        <dbReference type="ARBA" id="ARBA00023002"/>
    </source>
</evidence>
<keyword evidence="3 7" id="KW-0479">Metal-binding</keyword>
<dbReference type="GO" id="GO:0016705">
    <property type="term" value="F:oxidoreductase activity, acting on paired donors, with incorporation or reduction of molecular oxygen"/>
    <property type="evidence" value="ECO:0007669"/>
    <property type="project" value="InterPro"/>
</dbReference>
<dbReference type="AlphaFoldDB" id="A0A7W9MH69"/>
<dbReference type="SUPFAM" id="SSF53474">
    <property type="entry name" value="alpha/beta-Hydrolases"/>
    <property type="match status" value="1"/>
</dbReference>
<evidence type="ECO:0000256" key="5">
    <source>
        <dbReference type="ARBA" id="ARBA00023004"/>
    </source>
</evidence>
<dbReference type="SUPFAM" id="SSF48264">
    <property type="entry name" value="Cytochrome P450"/>
    <property type="match status" value="1"/>
</dbReference>
<accession>A0A7W9MH69</accession>
<reference evidence="8 9" key="1">
    <citation type="submission" date="2020-08" db="EMBL/GenBank/DDBJ databases">
        <title>Sequencing the genomes of 1000 actinobacteria strains.</title>
        <authorList>
            <person name="Klenk H.-P."/>
        </authorList>
    </citation>
    <scope>NUCLEOTIDE SEQUENCE [LARGE SCALE GENOMIC DNA]</scope>
    <source>
        <strain evidence="8 9">DSM 46887</strain>
    </source>
</reference>
<dbReference type="Gene3D" id="1.10.630.10">
    <property type="entry name" value="Cytochrome P450"/>
    <property type="match status" value="1"/>
</dbReference>
<dbReference type="InterPro" id="IPR001128">
    <property type="entry name" value="Cyt_P450"/>
</dbReference>
<dbReference type="Gene3D" id="3.40.50.1820">
    <property type="entry name" value="alpha/beta hydrolase"/>
    <property type="match status" value="1"/>
</dbReference>
<dbReference type="InterPro" id="IPR036396">
    <property type="entry name" value="Cyt_P450_sf"/>
</dbReference>
<keyword evidence="6 7" id="KW-0503">Monooxygenase</keyword>
<keyword evidence="5 7" id="KW-0408">Iron</keyword>
<dbReference type="Proteomes" id="UP000540685">
    <property type="component" value="Unassembled WGS sequence"/>
</dbReference>
<keyword evidence="4 7" id="KW-0560">Oxidoreductase</keyword>
<dbReference type="GO" id="GO:0005506">
    <property type="term" value="F:iron ion binding"/>
    <property type="evidence" value="ECO:0007669"/>
    <property type="project" value="InterPro"/>
</dbReference>
<dbReference type="PRINTS" id="PR00359">
    <property type="entry name" value="BP450"/>
</dbReference>
<name>A0A7W9MH69_9ACTN</name>
<proteinExistence type="inferred from homology"/>
<gene>
    <name evidence="8" type="ORF">F4562_003303</name>
</gene>
<evidence type="ECO:0000256" key="2">
    <source>
        <dbReference type="ARBA" id="ARBA00022617"/>
    </source>
</evidence>
<sequence>MTETTDVTTLRGDGSGRDAAGRVIVVLNPGAGSGLLRSELTDRGWQVRMADLSGGDLAGCVEGVTDLLAAPDSPARAVLLGYGEAGRAAMEIADRHPERVVAVVTVTSPRGEAAVTTTGSPQDETAVVTVDSRDAVVNGSSPAPVAAVDSPGVGRLRASDLSCPVLALNTADPRAVVSAAVSFLDGLHRPVDAPRTCPARLPALTPVLLNDPDVIGQLREAGPAHRLNAAGVATSWILTGHGATTTTLADSRLVADVAITPGFRLQSPDVTHRGEQDLITIEGREHARLRRLVGQYLTPRRVETLRPRMQRVVDDLLDGLPPGETVDLLRRFALPLPTVVLCELFGVPERDRGYIHEWLVERMRAVPPVAHDDVDDYLRALIEERKSRPSDDLLGWVVEAEGDRLSEDDLVAAARFLMVGGHRAPTTLLASGVAALLRDRDQWTRLVDDPGLLDGAVEELLRFVTPFPVGLARQATAPIEIGAARIPEGDLVAASLVAANRDPAVFTDPDVLDVGRAANPHLAFGHGHHYCLGAALARAQAQIAIGTLVRRFPAMDFAGDSRSLHYRQSRVRYLLELPVVLEPK</sequence>
<dbReference type="EMBL" id="JACHMP010000001">
    <property type="protein sequence ID" value="MBB5820241.1"/>
    <property type="molecule type" value="Genomic_DNA"/>
</dbReference>
<keyword evidence="9" id="KW-1185">Reference proteome</keyword>
<comment type="caution">
    <text evidence="8">The sequence shown here is derived from an EMBL/GenBank/DDBJ whole genome shotgun (WGS) entry which is preliminary data.</text>
</comment>
<evidence type="ECO:0000256" key="7">
    <source>
        <dbReference type="RuleBase" id="RU000461"/>
    </source>
</evidence>
<dbReference type="FunFam" id="1.10.630.10:FF:000018">
    <property type="entry name" value="Cytochrome P450 monooxygenase"/>
    <property type="match status" value="1"/>
</dbReference>
<evidence type="ECO:0000313" key="9">
    <source>
        <dbReference type="Proteomes" id="UP000540685"/>
    </source>
</evidence>
<organism evidence="8 9">
    <name type="scientific">Streptosporangium becharense</name>
    <dbReference type="NCBI Taxonomy" id="1816182"/>
    <lineage>
        <taxon>Bacteria</taxon>
        <taxon>Bacillati</taxon>
        <taxon>Actinomycetota</taxon>
        <taxon>Actinomycetes</taxon>
        <taxon>Streptosporangiales</taxon>
        <taxon>Streptosporangiaceae</taxon>
        <taxon>Streptosporangium</taxon>
    </lineage>
</organism>
<dbReference type="GO" id="GO:0020037">
    <property type="term" value="F:heme binding"/>
    <property type="evidence" value="ECO:0007669"/>
    <property type="project" value="InterPro"/>
</dbReference>
<dbReference type="PANTHER" id="PTHR46696:SF1">
    <property type="entry name" value="CYTOCHROME P450 YJIB-RELATED"/>
    <property type="match status" value="1"/>
</dbReference>
<evidence type="ECO:0000313" key="8">
    <source>
        <dbReference type="EMBL" id="MBB5820241.1"/>
    </source>
</evidence>